<feature type="domain" description="Tetrapyrrole methylase" evidence="8">
    <location>
        <begin position="37"/>
        <end position="236"/>
    </location>
</feature>
<keyword evidence="1 6" id="KW-0963">Cytoplasm</keyword>
<dbReference type="InterPro" id="IPR000878">
    <property type="entry name" value="4pyrrol_Mease"/>
</dbReference>
<proteinExistence type="inferred from homology"/>
<dbReference type="InterPro" id="IPR014776">
    <property type="entry name" value="4pyrrole_Mease_sub2"/>
</dbReference>
<keyword evidence="5 6" id="KW-0949">S-adenosyl-L-methionine</keyword>
<dbReference type="PANTHER" id="PTHR46111">
    <property type="entry name" value="RIBOSOMAL RNA SMALL SUBUNIT METHYLTRANSFERASE I"/>
    <property type="match status" value="1"/>
</dbReference>
<dbReference type="Gene3D" id="3.30.950.10">
    <property type="entry name" value="Methyltransferase, Cobalt-precorrin-4 Transmethylase, Domain 2"/>
    <property type="match status" value="1"/>
</dbReference>
<dbReference type="InterPro" id="IPR053910">
    <property type="entry name" value="RsmI_HTH"/>
</dbReference>
<dbReference type="GO" id="GO:0005737">
    <property type="term" value="C:cytoplasm"/>
    <property type="evidence" value="ECO:0007669"/>
    <property type="project" value="UniProtKB-SubCell"/>
</dbReference>
<dbReference type="Pfam" id="PF23016">
    <property type="entry name" value="RsmI_C"/>
    <property type="match status" value="1"/>
</dbReference>
<keyword evidence="3 6" id="KW-0489">Methyltransferase</keyword>
<feature type="region of interest" description="Disordered" evidence="7">
    <location>
        <begin position="1"/>
        <end position="27"/>
    </location>
</feature>
<feature type="domain" description="RsmI HTH" evidence="9">
    <location>
        <begin position="262"/>
        <end position="305"/>
    </location>
</feature>
<protein>
    <recommendedName>
        <fullName evidence="6">Ribosomal RNA small subunit methyltransferase I</fullName>
        <ecNumber evidence="6">2.1.1.198</ecNumber>
    </recommendedName>
    <alternativeName>
        <fullName evidence="6">16S rRNA 2'-O-ribose C1402 methyltransferase</fullName>
    </alternativeName>
    <alternativeName>
        <fullName evidence="6">rRNA (cytidine-2'-O-)-methyltransferase RsmI</fullName>
    </alternativeName>
</protein>
<dbReference type="EMBL" id="RXMA01000005">
    <property type="protein sequence ID" value="RTR21998.1"/>
    <property type="molecule type" value="Genomic_DNA"/>
</dbReference>
<evidence type="ECO:0000256" key="7">
    <source>
        <dbReference type="SAM" id="MobiDB-lite"/>
    </source>
</evidence>
<evidence type="ECO:0000256" key="4">
    <source>
        <dbReference type="ARBA" id="ARBA00022679"/>
    </source>
</evidence>
<keyword evidence="2 6" id="KW-0698">rRNA processing</keyword>
<dbReference type="NCBIfam" id="TIGR00096">
    <property type="entry name" value="16S rRNA (cytidine(1402)-2'-O)-methyltransferase"/>
    <property type="match status" value="1"/>
</dbReference>
<dbReference type="PIRSF" id="PIRSF005917">
    <property type="entry name" value="MTase_YraL"/>
    <property type="match status" value="1"/>
</dbReference>
<evidence type="ECO:0000256" key="3">
    <source>
        <dbReference type="ARBA" id="ARBA00022603"/>
    </source>
</evidence>
<dbReference type="SUPFAM" id="SSF53790">
    <property type="entry name" value="Tetrapyrrole methylase"/>
    <property type="match status" value="1"/>
</dbReference>
<dbReference type="InterPro" id="IPR008189">
    <property type="entry name" value="rRNA_ssu_MeTfrase_I"/>
</dbReference>
<dbReference type="CDD" id="cd11648">
    <property type="entry name" value="RsmI"/>
    <property type="match status" value="1"/>
</dbReference>
<dbReference type="FunFam" id="3.40.1010.10:FF:000007">
    <property type="entry name" value="Ribosomal RNA small subunit methyltransferase I"/>
    <property type="match status" value="1"/>
</dbReference>
<comment type="subcellular location">
    <subcellularLocation>
        <location evidence="6">Cytoplasm</location>
    </subcellularLocation>
</comment>
<keyword evidence="4 6" id="KW-0808">Transferase</keyword>
<gene>
    <name evidence="6 10" type="primary">rsmI</name>
    <name evidence="10" type="ORF">EJ903_07775</name>
</gene>
<dbReference type="OrthoDB" id="9809084at2"/>
<dbReference type="HAMAP" id="MF_01877">
    <property type="entry name" value="16SrRNA_methyltr_I"/>
    <property type="match status" value="1"/>
</dbReference>
<comment type="caution">
    <text evidence="10">The sequence shown here is derived from an EMBL/GenBank/DDBJ whole genome shotgun (WGS) entry which is preliminary data.</text>
</comment>
<reference evidence="10 11" key="1">
    <citation type="submission" date="2018-12" db="EMBL/GenBank/DDBJ databases">
        <authorList>
            <person name="Yang Y."/>
        </authorList>
    </citation>
    <scope>NUCLEOTIDE SEQUENCE [LARGE SCALE GENOMIC DNA]</scope>
    <source>
        <strain evidence="10 11">L-25-5w-1</strain>
    </source>
</reference>
<evidence type="ECO:0000256" key="6">
    <source>
        <dbReference type="HAMAP-Rule" id="MF_01877"/>
    </source>
</evidence>
<evidence type="ECO:0000256" key="2">
    <source>
        <dbReference type="ARBA" id="ARBA00022552"/>
    </source>
</evidence>
<dbReference type="AlphaFoldDB" id="A0A3S0K618"/>
<dbReference type="Gene3D" id="3.40.1010.10">
    <property type="entry name" value="Cobalt-precorrin-4 Transmethylase, Domain 1"/>
    <property type="match status" value="1"/>
</dbReference>
<dbReference type="Proteomes" id="UP000277007">
    <property type="component" value="Unassembled WGS sequence"/>
</dbReference>
<dbReference type="GO" id="GO:0070677">
    <property type="term" value="F:rRNA (cytosine-2'-O-)-methyltransferase activity"/>
    <property type="evidence" value="ECO:0007669"/>
    <property type="project" value="UniProtKB-UniRule"/>
</dbReference>
<organism evidence="10 11">
    <name type="scientific">Azospirillum griseum</name>
    <dbReference type="NCBI Taxonomy" id="2496639"/>
    <lineage>
        <taxon>Bacteria</taxon>
        <taxon>Pseudomonadati</taxon>
        <taxon>Pseudomonadota</taxon>
        <taxon>Alphaproteobacteria</taxon>
        <taxon>Rhodospirillales</taxon>
        <taxon>Azospirillaceae</taxon>
        <taxon>Azospirillum</taxon>
    </lineage>
</organism>
<accession>A0A3S0K618</accession>
<comment type="function">
    <text evidence="6">Catalyzes the 2'-O-methylation of the ribose of cytidine 1402 (C1402) in 16S rRNA.</text>
</comment>
<dbReference type="FunFam" id="3.30.950.10:FF:000002">
    <property type="entry name" value="Ribosomal RNA small subunit methyltransferase I"/>
    <property type="match status" value="1"/>
</dbReference>
<evidence type="ECO:0000313" key="10">
    <source>
        <dbReference type="EMBL" id="RTR21998.1"/>
    </source>
</evidence>
<dbReference type="InterPro" id="IPR035996">
    <property type="entry name" value="4pyrrol_Methylase_sf"/>
</dbReference>
<keyword evidence="11" id="KW-1185">Reference proteome</keyword>
<evidence type="ECO:0000256" key="1">
    <source>
        <dbReference type="ARBA" id="ARBA00022490"/>
    </source>
</evidence>
<feature type="compositionally biased region" description="Polar residues" evidence="7">
    <location>
        <begin position="12"/>
        <end position="27"/>
    </location>
</feature>
<sequence>MRKLLPSAPPIVSTSAKAQTDAQGSGTESLSKLAPGLYVVATPIGNAADITLRALDTLTRATAIACEDTRVTAKLMGIHGIHTPFVSYHEHNAAKMRPILIERMQAGDAIALVTDAGTPLVSDPGYKLVRECVAAGVAVTTLPGASAPLVALVLSGLPTDRFLFAGFLPNKSSARRATAGELKNVPATLVFFESPQRLPESLADLADILGSREAAVARELTKLYEEVRRGTLPELAAHYAEAGPPRGEVVLVIGPPGAEEAPSEADIDSLLREALTRLSVRDAAADVAARTGQPKRAVYARALELTRGELTRGELTRGEGPGHG</sequence>
<evidence type="ECO:0000259" key="8">
    <source>
        <dbReference type="Pfam" id="PF00590"/>
    </source>
</evidence>
<dbReference type="EC" id="2.1.1.198" evidence="6"/>
<name>A0A3S0K618_9PROT</name>
<comment type="catalytic activity">
    <reaction evidence="6">
        <text>cytidine(1402) in 16S rRNA + S-adenosyl-L-methionine = 2'-O-methylcytidine(1402) in 16S rRNA + S-adenosyl-L-homocysteine + H(+)</text>
        <dbReference type="Rhea" id="RHEA:42924"/>
        <dbReference type="Rhea" id="RHEA-COMP:10285"/>
        <dbReference type="Rhea" id="RHEA-COMP:10286"/>
        <dbReference type="ChEBI" id="CHEBI:15378"/>
        <dbReference type="ChEBI" id="CHEBI:57856"/>
        <dbReference type="ChEBI" id="CHEBI:59789"/>
        <dbReference type="ChEBI" id="CHEBI:74495"/>
        <dbReference type="ChEBI" id="CHEBI:82748"/>
        <dbReference type="EC" id="2.1.1.198"/>
    </reaction>
</comment>
<dbReference type="InterPro" id="IPR014777">
    <property type="entry name" value="4pyrrole_Mease_sub1"/>
</dbReference>
<evidence type="ECO:0000313" key="11">
    <source>
        <dbReference type="Proteomes" id="UP000277007"/>
    </source>
</evidence>
<dbReference type="Pfam" id="PF00590">
    <property type="entry name" value="TP_methylase"/>
    <property type="match status" value="1"/>
</dbReference>
<comment type="similarity">
    <text evidence="6">Belongs to the methyltransferase superfamily. RsmI family.</text>
</comment>
<evidence type="ECO:0000256" key="5">
    <source>
        <dbReference type="ARBA" id="ARBA00022691"/>
    </source>
</evidence>
<dbReference type="PANTHER" id="PTHR46111:SF1">
    <property type="entry name" value="RIBOSOMAL RNA SMALL SUBUNIT METHYLTRANSFERASE I"/>
    <property type="match status" value="1"/>
</dbReference>
<evidence type="ECO:0000259" key="9">
    <source>
        <dbReference type="Pfam" id="PF23016"/>
    </source>
</evidence>